<dbReference type="InterPro" id="IPR029047">
    <property type="entry name" value="HSP70_peptide-bd_sf"/>
</dbReference>
<dbReference type="Proteomes" id="UP000054560">
    <property type="component" value="Unassembled WGS sequence"/>
</dbReference>
<dbReference type="GeneID" id="25900546"/>
<dbReference type="GO" id="GO:0005829">
    <property type="term" value="C:cytosol"/>
    <property type="evidence" value="ECO:0007669"/>
    <property type="project" value="TreeGrafter"/>
</dbReference>
<organism evidence="4 5">
    <name type="scientific">Sphaeroforma arctica JP610</name>
    <dbReference type="NCBI Taxonomy" id="667725"/>
    <lineage>
        <taxon>Eukaryota</taxon>
        <taxon>Ichthyosporea</taxon>
        <taxon>Ichthyophonida</taxon>
        <taxon>Sphaeroforma</taxon>
    </lineage>
</organism>
<evidence type="ECO:0000313" key="5">
    <source>
        <dbReference type="Proteomes" id="UP000054560"/>
    </source>
</evidence>
<dbReference type="FunFam" id="3.90.640.10:FF:000010">
    <property type="entry name" value="heat shock 70 kDa protein 14"/>
    <property type="match status" value="1"/>
</dbReference>
<dbReference type="SUPFAM" id="SSF100920">
    <property type="entry name" value="Heat shock protein 70kD (HSP70), peptide-binding domain"/>
    <property type="match status" value="1"/>
</dbReference>
<evidence type="ECO:0000313" key="4">
    <source>
        <dbReference type="EMBL" id="KNC87784.1"/>
    </source>
</evidence>
<evidence type="ECO:0000256" key="2">
    <source>
        <dbReference type="ARBA" id="ARBA00022741"/>
    </source>
</evidence>
<evidence type="ECO:0000256" key="1">
    <source>
        <dbReference type="ARBA" id="ARBA00007381"/>
    </source>
</evidence>
<evidence type="ECO:0000256" key="3">
    <source>
        <dbReference type="ARBA" id="ARBA00022840"/>
    </source>
</evidence>
<keyword evidence="2" id="KW-0547">Nucleotide-binding</keyword>
<dbReference type="InterPro" id="IPR043129">
    <property type="entry name" value="ATPase_NBD"/>
</dbReference>
<dbReference type="AlphaFoldDB" id="A0A0L0GFZ9"/>
<dbReference type="EMBL" id="KQ241598">
    <property type="protein sequence ID" value="KNC87784.1"/>
    <property type="molecule type" value="Genomic_DNA"/>
</dbReference>
<name>A0A0L0GFZ9_9EUKA</name>
<dbReference type="Gene3D" id="3.90.640.10">
    <property type="entry name" value="Actin, Chain A, domain 4"/>
    <property type="match status" value="1"/>
</dbReference>
<protein>
    <submittedName>
        <fullName evidence="4">Uncharacterized protein</fullName>
    </submittedName>
</protein>
<reference evidence="4 5" key="1">
    <citation type="submission" date="2011-02" db="EMBL/GenBank/DDBJ databases">
        <title>The Genome Sequence of Sphaeroforma arctica JP610.</title>
        <authorList>
            <consortium name="The Broad Institute Genome Sequencing Platform"/>
            <person name="Russ C."/>
            <person name="Cuomo C."/>
            <person name="Young S.K."/>
            <person name="Zeng Q."/>
            <person name="Gargeya S."/>
            <person name="Alvarado L."/>
            <person name="Berlin A."/>
            <person name="Chapman S.B."/>
            <person name="Chen Z."/>
            <person name="Freedman E."/>
            <person name="Gellesch M."/>
            <person name="Goldberg J."/>
            <person name="Griggs A."/>
            <person name="Gujja S."/>
            <person name="Heilman E."/>
            <person name="Heiman D."/>
            <person name="Howarth C."/>
            <person name="Mehta T."/>
            <person name="Neiman D."/>
            <person name="Pearson M."/>
            <person name="Roberts A."/>
            <person name="Saif S."/>
            <person name="Shea T."/>
            <person name="Shenoy N."/>
            <person name="Sisk P."/>
            <person name="Stolte C."/>
            <person name="Sykes S."/>
            <person name="White J."/>
            <person name="Yandava C."/>
            <person name="Burger G."/>
            <person name="Gray M.W."/>
            <person name="Holland P.W.H."/>
            <person name="King N."/>
            <person name="Lang F.B.F."/>
            <person name="Roger A.J."/>
            <person name="Ruiz-Trillo I."/>
            <person name="Haas B."/>
            <person name="Nusbaum C."/>
            <person name="Birren B."/>
        </authorList>
    </citation>
    <scope>NUCLEOTIDE SEQUENCE [LARGE SCALE GENOMIC DNA]</scope>
    <source>
        <strain evidence="4 5">JP610</strain>
    </source>
</reference>
<dbReference type="Gene3D" id="3.30.30.30">
    <property type="match status" value="1"/>
</dbReference>
<keyword evidence="5" id="KW-1185">Reference proteome</keyword>
<dbReference type="FunFam" id="3.30.30.30:FF:000005">
    <property type="entry name" value="Heat shock protein ssb1"/>
    <property type="match status" value="1"/>
</dbReference>
<dbReference type="CDD" id="cd24028">
    <property type="entry name" value="ASKHA_NBD_HSP70_HSPA1-like"/>
    <property type="match status" value="1"/>
</dbReference>
<comment type="similarity">
    <text evidence="1">Belongs to the heat shock protein 70 family.</text>
</comment>
<dbReference type="InterPro" id="IPR013126">
    <property type="entry name" value="Hsp_70_fam"/>
</dbReference>
<dbReference type="GO" id="GO:0005634">
    <property type="term" value="C:nucleus"/>
    <property type="evidence" value="ECO:0007669"/>
    <property type="project" value="TreeGrafter"/>
</dbReference>
<accession>A0A0L0GFZ9</accession>
<sequence>MPCVVGIDFGATNVCVAVARKDGTVEVVANDLGDFVTPACVSFNELESVVGGPAKQQLVRNSENTATGMKRLIGRKYADLSDADKKQANCKVVNKDGKPHYSVTFKEENATFTPEQLTTMLLEKVKETAEHFAGDSVFECVISVPATFTQEQKAALKQAAFDAKLSVLRFINEPTATCLQYGIGQKDGDRKRDIHVLVYDLGATHLTVNVLLVRDGLYQIVATETVADFGGISFDTRLMQYFAMEFMKKSKLDIRTSPRAIAKLRLECERITNVLTTANSTMAAIDSLMEGMDLHASMDRERFETLCEPIFQKAFEPIAAAIKKSEFSMDDIDYVIMTGGAAKVPKLQTLMHEYFQDVDAHIDYQYPTDQAVAMGAAQQASLLFGHSHSESNSEYDQTHVLAHSIGFEDSYGNFKTLLGANTALPTRKHLTFSMPKDQNDFLLRLFEGAQNEKKCTGCTLVAEIAARDVADKALQLTLYVREDSSVHVTLMNTENGERVFDERF</sequence>
<dbReference type="RefSeq" id="XP_014161686.1">
    <property type="nucleotide sequence ID" value="XM_014306211.1"/>
</dbReference>
<dbReference type="OrthoDB" id="29851at2759"/>
<dbReference type="PANTHER" id="PTHR45639">
    <property type="entry name" value="HSC70CB, ISOFORM G-RELATED"/>
    <property type="match status" value="1"/>
</dbReference>
<dbReference type="Pfam" id="PF00012">
    <property type="entry name" value="HSP70"/>
    <property type="match status" value="1"/>
</dbReference>
<dbReference type="GO" id="GO:0005524">
    <property type="term" value="F:ATP binding"/>
    <property type="evidence" value="ECO:0007669"/>
    <property type="project" value="UniProtKB-KW"/>
</dbReference>
<gene>
    <name evidence="4" type="ORF">SARC_00042</name>
</gene>
<dbReference type="PRINTS" id="PR00301">
    <property type="entry name" value="HEATSHOCK70"/>
</dbReference>
<keyword evidence="3" id="KW-0067">ATP-binding</keyword>
<dbReference type="GO" id="GO:0140662">
    <property type="term" value="F:ATP-dependent protein folding chaperone"/>
    <property type="evidence" value="ECO:0007669"/>
    <property type="project" value="InterPro"/>
</dbReference>
<dbReference type="eggNOG" id="KOG0101">
    <property type="taxonomic scope" value="Eukaryota"/>
</dbReference>
<dbReference type="PANTHER" id="PTHR45639:SF32">
    <property type="entry name" value="HEAT SHOCK PROTEIN PDR13"/>
    <property type="match status" value="1"/>
</dbReference>
<dbReference type="SUPFAM" id="SSF53067">
    <property type="entry name" value="Actin-like ATPase domain"/>
    <property type="match status" value="2"/>
</dbReference>
<dbReference type="STRING" id="667725.A0A0L0GFZ9"/>
<proteinExistence type="inferred from homology"/>
<dbReference type="Gene3D" id="3.30.420.40">
    <property type="match status" value="2"/>
</dbReference>
<dbReference type="Gene3D" id="2.60.34.10">
    <property type="entry name" value="Substrate Binding Domain Of DNAk, Chain A, domain 1"/>
    <property type="match status" value="1"/>
</dbReference>